<evidence type="ECO:0000313" key="1">
    <source>
        <dbReference type="EMBL" id="MBU9844115.1"/>
    </source>
</evidence>
<name>A0ABS6LB77_9GAMM</name>
<proteinExistence type="predicted"/>
<comment type="caution">
    <text evidence="1">The sequence shown here is derived from an EMBL/GenBank/DDBJ whole genome shotgun (WGS) entry which is preliminary data.</text>
</comment>
<sequence length="153" mass="17808">MRKGYQVKTHGVGTIKRSLYSAEEDATWRGFNTHDGRMTFSYKGLVIDKRNSVYSVRDVKLEGFPVNDIAGVFTDTRTIRIVIDNGLLQSSQDKLARLRERNRNVKCGGCSTPYLFRRDMLIDYLGGKIIQCPYCYHEEFEDRLEWATDENFY</sequence>
<accession>A0ABS6LB77</accession>
<protein>
    <submittedName>
        <fullName evidence="1">Uncharacterized protein</fullName>
    </submittedName>
</protein>
<evidence type="ECO:0000313" key="2">
    <source>
        <dbReference type="Proteomes" id="UP000739284"/>
    </source>
</evidence>
<dbReference type="EMBL" id="JAFMOY010000109">
    <property type="protein sequence ID" value="MBU9844115.1"/>
    <property type="molecule type" value="Genomic_DNA"/>
</dbReference>
<organism evidence="1 2">
    <name type="scientific">Rahnella ecdela</name>
    <dbReference type="NCBI Taxonomy" id="2816250"/>
    <lineage>
        <taxon>Bacteria</taxon>
        <taxon>Pseudomonadati</taxon>
        <taxon>Pseudomonadota</taxon>
        <taxon>Gammaproteobacteria</taxon>
        <taxon>Enterobacterales</taxon>
        <taxon>Yersiniaceae</taxon>
        <taxon>Rahnella</taxon>
    </lineage>
</organism>
<gene>
    <name evidence="1" type="ORF">J1784_03680</name>
</gene>
<reference evidence="1 2" key="1">
    <citation type="submission" date="2021-03" db="EMBL/GenBank/DDBJ databases">
        <title>Five novel Rahnella species.</title>
        <authorList>
            <person name="Brady C."/>
            <person name="Asselin J."/>
            <person name="Beer S."/>
            <person name="Bruberg M.B."/>
            <person name="Crampton B."/>
            <person name="Venter S."/>
            <person name="Arnold D."/>
            <person name="Denman S."/>
        </authorList>
    </citation>
    <scope>NUCLEOTIDE SEQUENCE [LARGE SCALE GENOMIC DNA]</scope>
    <source>
        <strain evidence="1 2">FRB 231</strain>
    </source>
</reference>
<keyword evidence="2" id="KW-1185">Reference proteome</keyword>
<dbReference type="Proteomes" id="UP000739284">
    <property type="component" value="Unassembled WGS sequence"/>
</dbReference>
<dbReference type="RefSeq" id="WP_217148073.1">
    <property type="nucleotide sequence ID" value="NZ_JAFMOY010000109.1"/>
</dbReference>